<dbReference type="EMBL" id="OZ075130">
    <property type="protein sequence ID" value="CAL4976549.1"/>
    <property type="molecule type" value="Genomic_DNA"/>
</dbReference>
<organism evidence="2 3">
    <name type="scientific">Urochloa decumbens</name>
    <dbReference type="NCBI Taxonomy" id="240449"/>
    <lineage>
        <taxon>Eukaryota</taxon>
        <taxon>Viridiplantae</taxon>
        <taxon>Streptophyta</taxon>
        <taxon>Embryophyta</taxon>
        <taxon>Tracheophyta</taxon>
        <taxon>Spermatophyta</taxon>
        <taxon>Magnoliopsida</taxon>
        <taxon>Liliopsida</taxon>
        <taxon>Poales</taxon>
        <taxon>Poaceae</taxon>
        <taxon>PACMAD clade</taxon>
        <taxon>Panicoideae</taxon>
        <taxon>Panicodae</taxon>
        <taxon>Paniceae</taxon>
        <taxon>Melinidinae</taxon>
        <taxon>Urochloa</taxon>
    </lineage>
</organism>
<dbReference type="PANTHER" id="PTHR34591:SF13">
    <property type="entry name" value="OS03G0669900 PROTEIN"/>
    <property type="match status" value="1"/>
</dbReference>
<proteinExistence type="predicted"/>
<protein>
    <submittedName>
        <fullName evidence="2">Uncharacterized protein</fullName>
    </submittedName>
</protein>
<feature type="region of interest" description="Disordered" evidence="1">
    <location>
        <begin position="114"/>
        <end position="141"/>
    </location>
</feature>
<keyword evidence="3" id="KW-1185">Reference proteome</keyword>
<gene>
    <name evidence="2" type="ORF">URODEC1_LOCUS53657</name>
</gene>
<dbReference type="Proteomes" id="UP001497457">
    <property type="component" value="Chromosome 20rd"/>
</dbReference>
<name>A0ABC9ADL1_9POAL</name>
<evidence type="ECO:0000256" key="1">
    <source>
        <dbReference type="SAM" id="MobiDB-lite"/>
    </source>
</evidence>
<dbReference type="AlphaFoldDB" id="A0ABC9ADL1"/>
<accession>A0ABC9ADL1</accession>
<reference evidence="2 3" key="2">
    <citation type="submission" date="2024-10" db="EMBL/GenBank/DDBJ databases">
        <authorList>
            <person name="Ryan C."/>
        </authorList>
    </citation>
    <scope>NUCLEOTIDE SEQUENCE [LARGE SCALE GENOMIC DNA]</scope>
</reference>
<reference evidence="3" key="1">
    <citation type="submission" date="2024-06" db="EMBL/GenBank/DDBJ databases">
        <authorList>
            <person name="Ryan C."/>
        </authorList>
    </citation>
    <scope>NUCLEOTIDE SEQUENCE [LARGE SCALE GENOMIC DNA]</scope>
</reference>
<evidence type="ECO:0000313" key="3">
    <source>
        <dbReference type="Proteomes" id="UP001497457"/>
    </source>
</evidence>
<sequence length="312" mass="35355">MLPRPEFFSVSSSPSIAVSGDLGFTPQPKSNVVNPATRQWAPLPPQPPPRGGRTMAEGFFADPYLAFDPAVSPHYEVFLMPTITPWAPLDDDAATAGSEWPPVLCQTHVFSSATGHGGRRDNTFRVIKPPMDQNDNEDPPDPYLGKSKRGVYFATLDLNFRLRVWILDESAAHHQMEWVLKHQISNLKHVLASQDSYHQKHDGDCWCFQDINHHANLLEDGEEDDDGQEPVIEPTLIDHSYITLLGFHPFREILYLNSNLSIGLAYDLNTRKVQDLGNMRPKYYHMAGQHEYIRASYPYTPCWMENSFTCST</sequence>
<evidence type="ECO:0000313" key="2">
    <source>
        <dbReference type="EMBL" id="CAL4976549.1"/>
    </source>
</evidence>
<dbReference type="PANTHER" id="PTHR34591">
    <property type="entry name" value="OS03G0653100 PROTEIN-RELATED"/>
    <property type="match status" value="1"/>
</dbReference>